<organism evidence="2 3">
    <name type="scientific">Pelagibius litoralis</name>
    <dbReference type="NCBI Taxonomy" id="374515"/>
    <lineage>
        <taxon>Bacteria</taxon>
        <taxon>Pseudomonadati</taxon>
        <taxon>Pseudomonadota</taxon>
        <taxon>Alphaproteobacteria</taxon>
        <taxon>Rhodospirillales</taxon>
        <taxon>Rhodovibrionaceae</taxon>
        <taxon>Pelagibius</taxon>
    </lineage>
</organism>
<sequence>MSALSVQWAPLLPGTILAGLAVVALLLLALALWRRAPGVFWRGLAFGVLLLALANPALIEEQRDPLRDVVFVVADDSTSQTIDERSGQTDLAVAHLLEQLGELGDTEVRLIRAGDNRGTQDNRGTRLFGPLRQALAKVPHQRIAGIFLVSDGQIHDLPETVESLGIEAPVHLLLTGEEDEGDRRLMVTQAPSFGIVGDQLSLTLRVDDLISGAAGGSGRITLRQNGQVTQSLDAPIGSEQEIAFELNHRGPSVLEIEVAPGPEELTLANNRAAVVVNGVRDRLRVLLVSGEPHAGERAWRNILKSDPSVDLVHFTILRPPEKQDGTPIRELSLIAFPTRELFEIKLDEFDLIIFDRYRRRGVLPSIYLENVAAYVEKGGALLEAVGPTFATPLSLYRTPLGRVLPGEPTGAIFENGFHPKVTDIGQRHPVTAGLDGDPGSSEEGAPSWGRWFRQIDADPSSGVIVMEGISERPLLILDRVGEGRVAQLMSDHMWLWSRGFEGGGPQAELLRRISHWLMKEPDLEEDDLRAEVRAGQLRITRRSLTEELPEVTITLPSGTKRSLPLTPEGPGRANAQLAVSENGLYQITDGTLTTLAAAGPLNPLELRDPRSTAALIDPLLRESGGTARRLAGQDLPELRKVSGSRDRFGRNWLGIKSGGGYVVTGVLQIPLLPALLVLFLALAAVVLAWQREGR</sequence>
<evidence type="ECO:0000313" key="3">
    <source>
        <dbReference type="Proteomes" id="UP000761264"/>
    </source>
</evidence>
<dbReference type="RefSeq" id="WP_167229495.1">
    <property type="nucleotide sequence ID" value="NZ_JAAQPH010000024.1"/>
</dbReference>
<reference evidence="2" key="1">
    <citation type="submission" date="2020-03" db="EMBL/GenBank/DDBJ databases">
        <title>Genome of Pelagibius litoralis DSM 21314T.</title>
        <authorList>
            <person name="Wang G."/>
        </authorList>
    </citation>
    <scope>NUCLEOTIDE SEQUENCE</scope>
    <source>
        <strain evidence="2">DSM 21314</strain>
    </source>
</reference>
<accession>A0A967KHV1</accession>
<protein>
    <recommendedName>
        <fullName evidence="4">Glutamine amidotransferase domain-containing protein</fullName>
    </recommendedName>
</protein>
<feature type="transmembrane region" description="Helical" evidence="1">
    <location>
        <begin position="12"/>
        <end position="32"/>
    </location>
</feature>
<feature type="transmembrane region" description="Helical" evidence="1">
    <location>
        <begin position="39"/>
        <end position="59"/>
    </location>
</feature>
<keyword evidence="1" id="KW-0812">Transmembrane</keyword>
<proteinExistence type="predicted"/>
<keyword evidence="1" id="KW-1133">Transmembrane helix</keyword>
<dbReference type="AlphaFoldDB" id="A0A967KHV1"/>
<name>A0A967KHV1_9PROT</name>
<evidence type="ECO:0000256" key="1">
    <source>
        <dbReference type="SAM" id="Phobius"/>
    </source>
</evidence>
<dbReference type="EMBL" id="JAAQPH010000024">
    <property type="protein sequence ID" value="NIA71641.1"/>
    <property type="molecule type" value="Genomic_DNA"/>
</dbReference>
<dbReference type="PANTHER" id="PTHR37947">
    <property type="entry name" value="BLL2462 PROTEIN"/>
    <property type="match status" value="1"/>
</dbReference>
<evidence type="ECO:0008006" key="4">
    <source>
        <dbReference type="Google" id="ProtNLM"/>
    </source>
</evidence>
<dbReference type="Gene3D" id="3.40.50.880">
    <property type="match status" value="1"/>
</dbReference>
<keyword evidence="1" id="KW-0472">Membrane</keyword>
<dbReference type="PANTHER" id="PTHR37947:SF1">
    <property type="entry name" value="BLL2462 PROTEIN"/>
    <property type="match status" value="1"/>
</dbReference>
<feature type="transmembrane region" description="Helical" evidence="1">
    <location>
        <begin position="671"/>
        <end position="689"/>
    </location>
</feature>
<dbReference type="SUPFAM" id="SSF52317">
    <property type="entry name" value="Class I glutamine amidotransferase-like"/>
    <property type="match status" value="1"/>
</dbReference>
<comment type="caution">
    <text evidence="2">The sequence shown here is derived from an EMBL/GenBank/DDBJ whole genome shotgun (WGS) entry which is preliminary data.</text>
</comment>
<evidence type="ECO:0000313" key="2">
    <source>
        <dbReference type="EMBL" id="NIA71641.1"/>
    </source>
</evidence>
<dbReference type="Proteomes" id="UP000761264">
    <property type="component" value="Unassembled WGS sequence"/>
</dbReference>
<dbReference type="InterPro" id="IPR029062">
    <property type="entry name" value="Class_I_gatase-like"/>
</dbReference>
<gene>
    <name evidence="2" type="ORF">HBA54_23905</name>
</gene>
<keyword evidence="3" id="KW-1185">Reference proteome</keyword>